<comment type="caution">
    <text evidence="1">The sequence shown here is derived from an EMBL/GenBank/DDBJ whole genome shotgun (WGS) entry which is preliminary data.</text>
</comment>
<dbReference type="AlphaFoldDB" id="A0A8S9HAP5"/>
<gene>
    <name evidence="1" type="ORF">F2Q68_00013590</name>
</gene>
<name>A0A8S9HAP5_BRACR</name>
<evidence type="ECO:0000313" key="2">
    <source>
        <dbReference type="Proteomes" id="UP000712281"/>
    </source>
</evidence>
<reference evidence="1" key="1">
    <citation type="submission" date="2019-12" db="EMBL/GenBank/DDBJ databases">
        <title>Genome sequencing and annotation of Brassica cretica.</title>
        <authorList>
            <person name="Studholme D.J."/>
            <person name="Sarris P.F."/>
        </authorList>
    </citation>
    <scope>NUCLEOTIDE SEQUENCE</scope>
    <source>
        <strain evidence="1">PFS-001/15</strain>
        <tissue evidence="1">Leaf</tissue>
    </source>
</reference>
<evidence type="ECO:0000313" key="1">
    <source>
        <dbReference type="EMBL" id="KAF2556181.1"/>
    </source>
</evidence>
<protein>
    <submittedName>
        <fullName evidence="1">Uncharacterized protein</fullName>
    </submittedName>
</protein>
<dbReference type="Proteomes" id="UP000712281">
    <property type="component" value="Unassembled WGS sequence"/>
</dbReference>
<organism evidence="1 2">
    <name type="scientific">Brassica cretica</name>
    <name type="common">Mustard</name>
    <dbReference type="NCBI Taxonomy" id="69181"/>
    <lineage>
        <taxon>Eukaryota</taxon>
        <taxon>Viridiplantae</taxon>
        <taxon>Streptophyta</taxon>
        <taxon>Embryophyta</taxon>
        <taxon>Tracheophyta</taxon>
        <taxon>Spermatophyta</taxon>
        <taxon>Magnoliopsida</taxon>
        <taxon>eudicotyledons</taxon>
        <taxon>Gunneridae</taxon>
        <taxon>Pentapetalae</taxon>
        <taxon>rosids</taxon>
        <taxon>malvids</taxon>
        <taxon>Brassicales</taxon>
        <taxon>Brassicaceae</taxon>
        <taxon>Brassiceae</taxon>
        <taxon>Brassica</taxon>
    </lineage>
</organism>
<dbReference type="EMBL" id="QGKW02001940">
    <property type="protein sequence ID" value="KAF2556181.1"/>
    <property type="molecule type" value="Genomic_DNA"/>
</dbReference>
<proteinExistence type="predicted"/>
<accession>A0A8S9HAP5</accession>
<sequence>MNGPDSSYLFNSSSSLSADFFVLINPKIPTFDHLSRFIAGEWSSGDSRWNFAMDKEIMSQIILVFPDMSLLELQNNVVNEFFTVTAAAPPVVLSYWQPNTKELVTGISKPPVMLIHHGSVLYFYGLFELSQDNIT</sequence>